<dbReference type="SUPFAM" id="SSF49785">
    <property type="entry name" value="Galactose-binding domain-like"/>
    <property type="match status" value="1"/>
</dbReference>
<dbReference type="Gene3D" id="2.60.120.260">
    <property type="entry name" value="Galactose-binding domain-like"/>
    <property type="match status" value="1"/>
</dbReference>
<keyword evidence="6" id="KW-0106">Calcium</keyword>
<dbReference type="Pfam" id="PF22633">
    <property type="entry name" value="F5_F8_type_C_2"/>
    <property type="match status" value="1"/>
</dbReference>
<evidence type="ECO:0000256" key="7">
    <source>
        <dbReference type="ARBA" id="ARBA00023157"/>
    </source>
</evidence>
<evidence type="ECO:0000259" key="9">
    <source>
        <dbReference type="SMART" id="SM00607"/>
    </source>
</evidence>
<reference evidence="11" key="1">
    <citation type="submission" date="2025-08" db="UniProtKB">
        <authorList>
            <consortium name="RefSeq"/>
        </authorList>
    </citation>
    <scope>IDENTIFICATION</scope>
    <source>
        <tissue evidence="11">Muscle</tissue>
    </source>
</reference>
<dbReference type="PANTHER" id="PTHR45713:SF6">
    <property type="entry name" value="F5_8 TYPE C DOMAIN-CONTAINING PROTEIN"/>
    <property type="match status" value="1"/>
</dbReference>
<proteinExistence type="inferred from homology"/>
<dbReference type="InterPro" id="IPR008979">
    <property type="entry name" value="Galactose-bd-like_sf"/>
</dbReference>
<dbReference type="InterPro" id="IPR051941">
    <property type="entry name" value="BG_Antigen-Binding_Lectin"/>
</dbReference>
<evidence type="ECO:0000256" key="6">
    <source>
        <dbReference type="ARBA" id="ARBA00022837"/>
    </source>
</evidence>
<accession>A0ABM1B1L5</accession>
<dbReference type="SMART" id="SM00607">
    <property type="entry name" value="FTP"/>
    <property type="match status" value="1"/>
</dbReference>
<dbReference type="PANTHER" id="PTHR45713">
    <property type="entry name" value="FTP DOMAIN-CONTAINING PROTEIN"/>
    <property type="match status" value="1"/>
</dbReference>
<dbReference type="RefSeq" id="XP_013772954.1">
    <property type="nucleotide sequence ID" value="XM_013917500.1"/>
</dbReference>
<gene>
    <name evidence="11" type="primary">LOC106458047</name>
</gene>
<dbReference type="GeneID" id="106458047"/>
<feature type="region of interest" description="Disordered" evidence="8">
    <location>
        <begin position="1"/>
        <end position="29"/>
    </location>
</feature>
<feature type="compositionally biased region" description="Basic and acidic residues" evidence="8">
    <location>
        <begin position="18"/>
        <end position="27"/>
    </location>
</feature>
<protein>
    <submittedName>
        <fullName evidence="11">Fucolectin-like</fullName>
    </submittedName>
</protein>
<dbReference type="InterPro" id="IPR006585">
    <property type="entry name" value="FTP1"/>
</dbReference>
<evidence type="ECO:0000256" key="8">
    <source>
        <dbReference type="SAM" id="MobiDB-lite"/>
    </source>
</evidence>
<keyword evidence="10" id="KW-1185">Reference proteome</keyword>
<keyword evidence="5" id="KW-0430">Lectin</keyword>
<sequence length="170" mass="19393">MEINNVAKGKPTVQSSTYHDDTGKNYDPDIAVDGQPNSVFDTCLFQHTDFPDIYPWWQVDLQGIHLVWNVSILNREDCCDDRLHELDIRVGLTPISHPAHKNKLYEKNPLCQHYSGAGIGAGEWAHFSCHFQPVIGRYVTIQIVQFCPTCKEPDHNILTMCEVRVFGIRV</sequence>
<evidence type="ECO:0000313" key="10">
    <source>
        <dbReference type="Proteomes" id="UP000694941"/>
    </source>
</evidence>
<evidence type="ECO:0000256" key="5">
    <source>
        <dbReference type="ARBA" id="ARBA00022734"/>
    </source>
</evidence>
<keyword evidence="7" id="KW-1015">Disulfide bond</keyword>
<comment type="function">
    <text evidence="1">Acts as a defensive agent. Recognizes blood group fucosylated oligosaccharides including A, B, H and Lewis B-type antigens. Does not recognize Lewis A antigen and has low affinity for monovalent haptens.</text>
</comment>
<comment type="subunit">
    <text evidence="3">Homotrimer.</text>
</comment>
<keyword evidence="4" id="KW-0479">Metal-binding</keyword>
<feature type="domain" description="Fucolectin tachylectin-4 pentraxin-1" evidence="9">
    <location>
        <begin position="3"/>
        <end position="169"/>
    </location>
</feature>
<evidence type="ECO:0000256" key="3">
    <source>
        <dbReference type="ARBA" id="ARBA00011233"/>
    </source>
</evidence>
<organism evidence="10 11">
    <name type="scientific">Limulus polyphemus</name>
    <name type="common">Atlantic horseshoe crab</name>
    <dbReference type="NCBI Taxonomy" id="6850"/>
    <lineage>
        <taxon>Eukaryota</taxon>
        <taxon>Metazoa</taxon>
        <taxon>Ecdysozoa</taxon>
        <taxon>Arthropoda</taxon>
        <taxon>Chelicerata</taxon>
        <taxon>Merostomata</taxon>
        <taxon>Xiphosura</taxon>
        <taxon>Limulidae</taxon>
        <taxon>Limulus</taxon>
    </lineage>
</organism>
<comment type="similarity">
    <text evidence="2">Belongs to the fucolectin family.</text>
</comment>
<dbReference type="Proteomes" id="UP000694941">
    <property type="component" value="Unplaced"/>
</dbReference>
<evidence type="ECO:0000256" key="2">
    <source>
        <dbReference type="ARBA" id="ARBA00010147"/>
    </source>
</evidence>
<evidence type="ECO:0000256" key="4">
    <source>
        <dbReference type="ARBA" id="ARBA00022723"/>
    </source>
</evidence>
<evidence type="ECO:0000313" key="11">
    <source>
        <dbReference type="RefSeq" id="XP_013772954.1"/>
    </source>
</evidence>
<evidence type="ECO:0000256" key="1">
    <source>
        <dbReference type="ARBA" id="ARBA00002219"/>
    </source>
</evidence>
<name>A0ABM1B1L5_LIMPO</name>